<accession>A0ACD0NMG6</accession>
<sequence length="211" mass="23778">MHTYNREMVQAEGDGGVGRREEGDEGGIQTLIPPPNTHDSGDFVGLTSVVARFPINGQSREKGWSWEREPTSSLAFPTHFKLDGRERRRPVESKRGGGGRRSVKKGGRRLNVPGRGWGESLGANSVRSERKREVQVSSYLPPLHFFLRNFSFSQPTFPKVTVTADVDDCHAEHSLPFFGCWRESRFDWVRWDANQTAFIPPPRPLCVPSSE</sequence>
<gene>
    <name evidence="1" type="ORF">IE53DRAFT_279616</name>
</gene>
<proteinExistence type="predicted"/>
<organism evidence="1 2">
    <name type="scientific">Violaceomyces palustris</name>
    <dbReference type="NCBI Taxonomy" id="1673888"/>
    <lineage>
        <taxon>Eukaryota</taxon>
        <taxon>Fungi</taxon>
        <taxon>Dikarya</taxon>
        <taxon>Basidiomycota</taxon>
        <taxon>Ustilaginomycotina</taxon>
        <taxon>Ustilaginomycetes</taxon>
        <taxon>Violaceomycetales</taxon>
        <taxon>Violaceomycetaceae</taxon>
        <taxon>Violaceomyces</taxon>
    </lineage>
</organism>
<dbReference type="EMBL" id="KZ820606">
    <property type="protein sequence ID" value="PWN46970.1"/>
    <property type="molecule type" value="Genomic_DNA"/>
</dbReference>
<dbReference type="Proteomes" id="UP000245626">
    <property type="component" value="Unassembled WGS sequence"/>
</dbReference>
<reference evidence="1 2" key="1">
    <citation type="journal article" date="2018" name="Mol. Biol. Evol.">
        <title>Broad Genomic Sampling Reveals a Smut Pathogenic Ancestry of the Fungal Clade Ustilaginomycotina.</title>
        <authorList>
            <person name="Kijpornyongpan T."/>
            <person name="Mondo S.J."/>
            <person name="Barry K."/>
            <person name="Sandor L."/>
            <person name="Lee J."/>
            <person name="Lipzen A."/>
            <person name="Pangilinan J."/>
            <person name="LaButti K."/>
            <person name="Hainaut M."/>
            <person name="Henrissat B."/>
            <person name="Grigoriev I.V."/>
            <person name="Spatafora J.W."/>
            <person name="Aime M.C."/>
        </authorList>
    </citation>
    <scope>NUCLEOTIDE SEQUENCE [LARGE SCALE GENOMIC DNA]</scope>
    <source>
        <strain evidence="1 2">SA 807</strain>
    </source>
</reference>
<keyword evidence="2" id="KW-1185">Reference proteome</keyword>
<evidence type="ECO:0000313" key="2">
    <source>
        <dbReference type="Proteomes" id="UP000245626"/>
    </source>
</evidence>
<protein>
    <submittedName>
        <fullName evidence="1">Uncharacterized protein</fullName>
    </submittedName>
</protein>
<name>A0ACD0NMG6_9BASI</name>
<evidence type="ECO:0000313" key="1">
    <source>
        <dbReference type="EMBL" id="PWN46970.1"/>
    </source>
</evidence>